<evidence type="ECO:0008006" key="3">
    <source>
        <dbReference type="Google" id="ProtNLM"/>
    </source>
</evidence>
<gene>
    <name evidence="1" type="ORF">AVEN_62842_1</name>
</gene>
<evidence type="ECO:0000313" key="1">
    <source>
        <dbReference type="EMBL" id="GBO06672.1"/>
    </source>
</evidence>
<organism evidence="1 2">
    <name type="scientific">Araneus ventricosus</name>
    <name type="common">Orbweaver spider</name>
    <name type="synonym">Epeira ventricosa</name>
    <dbReference type="NCBI Taxonomy" id="182803"/>
    <lineage>
        <taxon>Eukaryota</taxon>
        <taxon>Metazoa</taxon>
        <taxon>Ecdysozoa</taxon>
        <taxon>Arthropoda</taxon>
        <taxon>Chelicerata</taxon>
        <taxon>Arachnida</taxon>
        <taxon>Araneae</taxon>
        <taxon>Araneomorphae</taxon>
        <taxon>Entelegynae</taxon>
        <taxon>Araneoidea</taxon>
        <taxon>Araneidae</taxon>
        <taxon>Araneus</taxon>
    </lineage>
</organism>
<sequence>MAWPNCHIQAFADDIILVTKSKTIDQPQQLTKEAIDKNSHRKSVVTWGFSLVQNPTARISRKLNSLQRGFLLSISGAYSTTPTTALQVILTLPPLPLKLKFEAGITTIARLNKPFQNSEGLLPLDVELVEVGWVKHPSIFLHENRISLEDGGIFYPKSGIFTDGSKTTSVVGAAFWVLKDNLVSYQWSAKPKMEIN</sequence>
<accession>A0A4Y2U225</accession>
<comment type="caution">
    <text evidence="1">The sequence shown here is derived from an EMBL/GenBank/DDBJ whole genome shotgun (WGS) entry which is preliminary data.</text>
</comment>
<dbReference type="AlphaFoldDB" id="A0A4Y2U225"/>
<reference evidence="1 2" key="1">
    <citation type="journal article" date="2019" name="Sci. Rep.">
        <title>Orb-weaving spider Araneus ventricosus genome elucidates the spidroin gene catalogue.</title>
        <authorList>
            <person name="Kono N."/>
            <person name="Nakamura H."/>
            <person name="Ohtoshi R."/>
            <person name="Moran D.A.P."/>
            <person name="Shinohara A."/>
            <person name="Yoshida Y."/>
            <person name="Fujiwara M."/>
            <person name="Mori M."/>
            <person name="Tomita M."/>
            <person name="Arakawa K."/>
        </authorList>
    </citation>
    <scope>NUCLEOTIDE SEQUENCE [LARGE SCALE GENOMIC DNA]</scope>
</reference>
<dbReference type="Proteomes" id="UP000499080">
    <property type="component" value="Unassembled WGS sequence"/>
</dbReference>
<dbReference type="EMBL" id="BGPR01032944">
    <property type="protein sequence ID" value="GBO06672.1"/>
    <property type="molecule type" value="Genomic_DNA"/>
</dbReference>
<proteinExistence type="predicted"/>
<keyword evidence="2" id="KW-1185">Reference proteome</keyword>
<evidence type="ECO:0000313" key="2">
    <source>
        <dbReference type="Proteomes" id="UP000499080"/>
    </source>
</evidence>
<name>A0A4Y2U225_ARAVE</name>
<protein>
    <recommendedName>
        <fullName evidence="3">Reverse transcriptase domain-containing protein</fullName>
    </recommendedName>
</protein>